<dbReference type="InterPro" id="IPR001173">
    <property type="entry name" value="Glyco_trans_2-like"/>
</dbReference>
<dbReference type="PANTHER" id="PTHR22916:SF3">
    <property type="entry name" value="UDP-GLCNAC:BETAGAL BETA-1,3-N-ACETYLGLUCOSAMINYLTRANSFERASE-LIKE PROTEIN 1"/>
    <property type="match status" value="1"/>
</dbReference>
<gene>
    <name evidence="2" type="ORF">GCM10022388_12770</name>
</gene>
<keyword evidence="3" id="KW-1185">Reference proteome</keyword>
<dbReference type="EMBL" id="BAABCS010000014">
    <property type="protein sequence ID" value="GAA4048580.1"/>
    <property type="molecule type" value="Genomic_DNA"/>
</dbReference>
<proteinExistence type="predicted"/>
<protein>
    <submittedName>
        <fullName evidence="2">Glycosyltransferase family 2 protein</fullName>
    </submittedName>
</protein>
<dbReference type="SUPFAM" id="SSF53448">
    <property type="entry name" value="Nucleotide-diphospho-sugar transferases"/>
    <property type="match status" value="1"/>
</dbReference>
<name>A0ABP7UNQ4_9FLAO</name>
<dbReference type="PANTHER" id="PTHR22916">
    <property type="entry name" value="GLYCOSYLTRANSFERASE"/>
    <property type="match status" value="1"/>
</dbReference>
<accession>A0ABP7UNQ4</accession>
<reference evidence="3" key="1">
    <citation type="journal article" date="2019" name="Int. J. Syst. Evol. Microbiol.">
        <title>The Global Catalogue of Microorganisms (GCM) 10K type strain sequencing project: providing services to taxonomists for standard genome sequencing and annotation.</title>
        <authorList>
            <consortium name="The Broad Institute Genomics Platform"/>
            <consortium name="The Broad Institute Genome Sequencing Center for Infectious Disease"/>
            <person name="Wu L."/>
            <person name="Ma J."/>
        </authorList>
    </citation>
    <scope>NUCLEOTIDE SEQUENCE [LARGE SCALE GENOMIC DNA]</scope>
    <source>
        <strain evidence="3">JCM 17068</strain>
    </source>
</reference>
<dbReference type="Proteomes" id="UP001500426">
    <property type="component" value="Unassembled WGS sequence"/>
</dbReference>
<organism evidence="2 3">
    <name type="scientific">Flavobacterium chungnamense</name>
    <dbReference type="NCBI Taxonomy" id="706182"/>
    <lineage>
        <taxon>Bacteria</taxon>
        <taxon>Pseudomonadati</taxon>
        <taxon>Bacteroidota</taxon>
        <taxon>Flavobacteriia</taxon>
        <taxon>Flavobacteriales</taxon>
        <taxon>Flavobacteriaceae</taxon>
        <taxon>Flavobacterium</taxon>
    </lineage>
</organism>
<dbReference type="CDD" id="cd00761">
    <property type="entry name" value="Glyco_tranf_GTA_type"/>
    <property type="match status" value="1"/>
</dbReference>
<dbReference type="Gene3D" id="3.90.550.10">
    <property type="entry name" value="Spore Coat Polysaccharide Biosynthesis Protein SpsA, Chain A"/>
    <property type="match status" value="1"/>
</dbReference>
<evidence type="ECO:0000313" key="2">
    <source>
        <dbReference type="EMBL" id="GAA4048580.1"/>
    </source>
</evidence>
<evidence type="ECO:0000313" key="3">
    <source>
        <dbReference type="Proteomes" id="UP001500426"/>
    </source>
</evidence>
<dbReference type="InterPro" id="IPR029044">
    <property type="entry name" value="Nucleotide-diphossugar_trans"/>
</dbReference>
<evidence type="ECO:0000259" key="1">
    <source>
        <dbReference type="Pfam" id="PF00535"/>
    </source>
</evidence>
<dbReference type="Pfam" id="PF00535">
    <property type="entry name" value="Glycos_transf_2"/>
    <property type="match status" value="1"/>
</dbReference>
<sequence length="326" mass="37858">MPVYNAEKYLNEAIDSVLNQTYSNFELIILNDKSTDSSKAIIESYLAKDSRIVFIDKETNVGPANLRNQGFDLARGTYIALLDADDIAKPTRFEKQIAILKYNPEIGVCGTWFTTFGDKEKNKVLQHPEKHNQIKVNFLIDCTIGNSTAFFRKNILDDIRYDKEYVPVEDYHLWSRLIVKTQFYILQETLVDYRIHDSNISQTKIDNVKRSNRRIKIGLLKQFGIEEDNPNINTFIHLIEGQKGLDFEEIKLVSECYNHFINQNNILENFDATLLEKMLQKSIGRIIRKASKQSNSQIKFYKEKFAQAYSKLAFSDKVLIQIKAIF</sequence>
<comment type="caution">
    <text evidence="2">The sequence shown here is derived from an EMBL/GenBank/DDBJ whole genome shotgun (WGS) entry which is preliminary data.</text>
</comment>
<feature type="domain" description="Glycosyltransferase 2-like" evidence="1">
    <location>
        <begin position="1"/>
        <end position="153"/>
    </location>
</feature>